<keyword evidence="4" id="KW-0503">Monooxygenase</keyword>
<keyword evidence="2" id="KW-0288">FMN</keyword>
<dbReference type="GO" id="GO:0046306">
    <property type="term" value="P:alkanesulfonate catabolic process"/>
    <property type="evidence" value="ECO:0007669"/>
    <property type="project" value="TreeGrafter"/>
</dbReference>
<accession>A0A537L9V9</accession>
<evidence type="ECO:0000256" key="3">
    <source>
        <dbReference type="ARBA" id="ARBA00023002"/>
    </source>
</evidence>
<evidence type="ECO:0000256" key="1">
    <source>
        <dbReference type="ARBA" id="ARBA00022630"/>
    </source>
</evidence>
<keyword evidence="1" id="KW-0285">Flavoprotein</keyword>
<proteinExistence type="predicted"/>
<dbReference type="InterPro" id="IPR036661">
    <property type="entry name" value="Luciferase-like_sf"/>
</dbReference>
<dbReference type="InterPro" id="IPR011251">
    <property type="entry name" value="Luciferase-like_dom"/>
</dbReference>
<dbReference type="SUPFAM" id="SSF51679">
    <property type="entry name" value="Bacterial luciferase-like"/>
    <property type="match status" value="1"/>
</dbReference>
<evidence type="ECO:0000259" key="5">
    <source>
        <dbReference type="Pfam" id="PF00296"/>
    </source>
</evidence>
<dbReference type="Proteomes" id="UP000319353">
    <property type="component" value="Unassembled WGS sequence"/>
</dbReference>
<gene>
    <name evidence="6" type="ORF">E6H01_04055</name>
</gene>
<dbReference type="Gene3D" id="3.20.20.30">
    <property type="entry name" value="Luciferase-like domain"/>
    <property type="match status" value="1"/>
</dbReference>
<dbReference type="PANTHER" id="PTHR42847">
    <property type="entry name" value="ALKANESULFONATE MONOOXYGENASE"/>
    <property type="match status" value="1"/>
</dbReference>
<organism evidence="6 7">
    <name type="scientific">Candidatus Segetimicrobium genomatis</name>
    <dbReference type="NCBI Taxonomy" id="2569760"/>
    <lineage>
        <taxon>Bacteria</taxon>
        <taxon>Bacillati</taxon>
        <taxon>Candidatus Sysuimicrobiota</taxon>
        <taxon>Candidatus Sysuimicrobiia</taxon>
        <taxon>Candidatus Sysuimicrobiales</taxon>
        <taxon>Candidatus Segetimicrobiaceae</taxon>
        <taxon>Candidatus Segetimicrobium</taxon>
    </lineage>
</organism>
<evidence type="ECO:0000256" key="2">
    <source>
        <dbReference type="ARBA" id="ARBA00022643"/>
    </source>
</evidence>
<evidence type="ECO:0000256" key="4">
    <source>
        <dbReference type="ARBA" id="ARBA00023033"/>
    </source>
</evidence>
<comment type="caution">
    <text evidence="6">The sequence shown here is derived from an EMBL/GenBank/DDBJ whole genome shotgun (WGS) entry which is preliminary data.</text>
</comment>
<protein>
    <submittedName>
        <fullName evidence="6">LLM class flavin-dependent oxidoreductase</fullName>
    </submittedName>
</protein>
<name>A0A537L9V9_9BACT</name>
<evidence type="ECO:0000313" key="7">
    <source>
        <dbReference type="Proteomes" id="UP000319353"/>
    </source>
</evidence>
<feature type="domain" description="Luciferase-like" evidence="5">
    <location>
        <begin position="18"/>
        <end position="179"/>
    </location>
</feature>
<dbReference type="EMBL" id="VBAL01000037">
    <property type="protein sequence ID" value="TMJ04696.1"/>
    <property type="molecule type" value="Genomic_DNA"/>
</dbReference>
<dbReference type="GO" id="GO:0008726">
    <property type="term" value="F:alkanesulfonate monooxygenase activity"/>
    <property type="evidence" value="ECO:0007669"/>
    <property type="project" value="TreeGrafter"/>
</dbReference>
<dbReference type="InterPro" id="IPR050172">
    <property type="entry name" value="SsuD_RutA_monooxygenase"/>
</dbReference>
<reference evidence="6 7" key="1">
    <citation type="journal article" date="2019" name="Nat. Microbiol.">
        <title>Mediterranean grassland soil C-N compound turnover is dependent on rainfall and depth, and is mediated by genomically divergent microorganisms.</title>
        <authorList>
            <person name="Diamond S."/>
            <person name="Andeer P.F."/>
            <person name="Li Z."/>
            <person name="Crits-Christoph A."/>
            <person name="Burstein D."/>
            <person name="Anantharaman K."/>
            <person name="Lane K.R."/>
            <person name="Thomas B.C."/>
            <person name="Pan C."/>
            <person name="Northen T.R."/>
            <person name="Banfield J.F."/>
        </authorList>
    </citation>
    <scope>NUCLEOTIDE SEQUENCE [LARGE SCALE GENOMIC DNA]</scope>
    <source>
        <strain evidence="6">NP_4</strain>
    </source>
</reference>
<sequence length="284" mass="32240">MGNLKYGLYIPNFGESSYARTLAQLAADAENAGWDGFFLFDTIMYKRKLRAPMVDAFIALAAIAMNTKRIRIGTTVTPLARRRPWKVARETVSIDHLSNGRLILGVGLGDPPDVEFEAFGEDGNDKVRAEKLDEALDILVGLWSGDEFSYQGKHYRVDKAQFLPRPKQASRIPIWVGGFWPHKAPFRRASKWNGVIPLKLGATWRPEPEDLRPMLTYIKTLRTTTVPFDVAIIGFGQLEEQAKIEKIRLYAAEGMTWWLENLSSYRDSPEEMRGRIRKGPPRIS</sequence>
<dbReference type="AlphaFoldDB" id="A0A537L9V9"/>
<dbReference type="Pfam" id="PF00296">
    <property type="entry name" value="Bac_luciferase"/>
    <property type="match status" value="1"/>
</dbReference>
<dbReference type="PANTHER" id="PTHR42847:SF4">
    <property type="entry name" value="ALKANESULFONATE MONOOXYGENASE-RELATED"/>
    <property type="match status" value="1"/>
</dbReference>
<evidence type="ECO:0000313" key="6">
    <source>
        <dbReference type="EMBL" id="TMJ04696.1"/>
    </source>
</evidence>
<keyword evidence="3" id="KW-0560">Oxidoreductase</keyword>